<dbReference type="HOGENOM" id="CLU_157927_0_0_10"/>
<dbReference type="EMBL" id="CP003156">
    <property type="protein sequence ID" value="AEV33962.1"/>
    <property type="molecule type" value="Genomic_DNA"/>
</dbReference>
<evidence type="ECO:0008006" key="3">
    <source>
        <dbReference type="Google" id="ProtNLM"/>
    </source>
</evidence>
<reference evidence="1 2" key="1">
    <citation type="journal article" date="2012" name="Stand. Genomic Sci.">
        <title>Genome sequence of the orange-pigmented seawater bacterium Owenweeksia hongkongensis type strain (UST20020801(T)).</title>
        <authorList>
            <person name="Riedel T."/>
            <person name="Held B."/>
            <person name="Nolan M."/>
            <person name="Lucas S."/>
            <person name="Lapidus A."/>
            <person name="Tice H."/>
            <person name="Del Rio T.G."/>
            <person name="Cheng J.F."/>
            <person name="Han C."/>
            <person name="Tapia R."/>
            <person name="Goodwin L.A."/>
            <person name="Pitluck S."/>
            <person name="Liolios K."/>
            <person name="Mavromatis K."/>
            <person name="Pagani I."/>
            <person name="Ivanova N."/>
            <person name="Mikhailova N."/>
            <person name="Pati A."/>
            <person name="Chen A."/>
            <person name="Palaniappan K."/>
            <person name="Rohde M."/>
            <person name="Tindall B.J."/>
            <person name="Detter J.C."/>
            <person name="Goker M."/>
            <person name="Woyke T."/>
            <person name="Bristow J."/>
            <person name="Eisen J.A."/>
            <person name="Markowitz V."/>
            <person name="Hugenholtz P."/>
            <person name="Klenk H.P."/>
            <person name="Kyrpides N.C."/>
        </authorList>
    </citation>
    <scope>NUCLEOTIDE SEQUENCE</scope>
    <source>
        <strain evidence="2">DSM 17368 / JCM 12287 / NRRL B-23963</strain>
    </source>
</reference>
<dbReference type="PATRIC" id="fig|926562.3.peg.3025"/>
<name>G8R212_OWEHD</name>
<dbReference type="AlphaFoldDB" id="G8R212"/>
<protein>
    <recommendedName>
        <fullName evidence="3">Lipocalin-like domain-containing protein</fullName>
    </recommendedName>
</protein>
<dbReference type="Proteomes" id="UP000005631">
    <property type="component" value="Chromosome"/>
</dbReference>
<dbReference type="STRING" id="926562.Oweho_3007"/>
<dbReference type="RefSeq" id="WP_014203309.1">
    <property type="nucleotide sequence ID" value="NC_016599.1"/>
</dbReference>
<dbReference type="KEGG" id="oho:Oweho_3007"/>
<accession>G8R212</accession>
<organism evidence="1 2">
    <name type="scientific">Owenweeksia hongkongensis (strain DSM 17368 / CIP 108786 / JCM 12287 / NRRL B-23963 / UST20020801)</name>
    <dbReference type="NCBI Taxonomy" id="926562"/>
    <lineage>
        <taxon>Bacteria</taxon>
        <taxon>Pseudomonadati</taxon>
        <taxon>Bacteroidota</taxon>
        <taxon>Flavobacteriia</taxon>
        <taxon>Flavobacteriales</taxon>
        <taxon>Owenweeksiaceae</taxon>
        <taxon>Owenweeksia</taxon>
    </lineage>
</organism>
<keyword evidence="2" id="KW-1185">Reference proteome</keyword>
<dbReference type="OrthoDB" id="955522at2"/>
<evidence type="ECO:0000313" key="2">
    <source>
        <dbReference type="Proteomes" id="UP000005631"/>
    </source>
</evidence>
<evidence type="ECO:0000313" key="1">
    <source>
        <dbReference type="EMBL" id="AEV33962.1"/>
    </source>
</evidence>
<dbReference type="PROSITE" id="PS51257">
    <property type="entry name" value="PROKAR_LIPOPROTEIN"/>
    <property type="match status" value="1"/>
</dbReference>
<sequence>MKRAALFLLILGTITSCSKDDDKQTETATGDTYKLIEVLADPGDGSGTFQPVSSNKTIEFKTNGTVVSNGKLCDMSISSNSSTTGTYSFTDSTITSANCSKLPFEITGNHLIIFYPCIEPCQGKFEKQ</sequence>
<dbReference type="eggNOG" id="ENOG5033BUE">
    <property type="taxonomic scope" value="Bacteria"/>
</dbReference>
<gene>
    <name evidence="1" type="ordered locus">Oweho_3007</name>
</gene>
<proteinExistence type="predicted"/>